<name>X0YP13_9ZZZZ</name>
<dbReference type="InterPro" id="IPR019734">
    <property type="entry name" value="TPR_rpt"/>
</dbReference>
<sequence length="212" mass="23583">QIEPDHAAAHFLLGVVQAKEKQPDEAVKQFQQVLRISPENVEAIYLLGQTYQQQNKATEAAAQYERLVELKPEHLGARYRLGFLRQREGKPGQAAEQYRKVLEHTPNNLAVANSLAWILATSDDPQLRNANEALDWARKCAKATDHKQVGILLTLAAACAEAGQFEEAQKWQAKAIQLAPAAAQKELQSVLELYKASKPYREKKDAQPAPAP</sequence>
<dbReference type="SMART" id="SM00028">
    <property type="entry name" value="TPR"/>
    <property type="match status" value="4"/>
</dbReference>
<dbReference type="Pfam" id="PF13181">
    <property type="entry name" value="TPR_8"/>
    <property type="match status" value="1"/>
</dbReference>
<gene>
    <name evidence="3" type="ORF">S01H1_77315</name>
</gene>
<dbReference type="SUPFAM" id="SSF48452">
    <property type="entry name" value="TPR-like"/>
    <property type="match status" value="1"/>
</dbReference>
<keyword evidence="2" id="KW-0802">TPR repeat</keyword>
<dbReference type="InterPro" id="IPR051685">
    <property type="entry name" value="Ycf3/AcsC/BcsC/TPR_MFPF"/>
</dbReference>
<feature type="non-terminal residue" evidence="3">
    <location>
        <position position="1"/>
    </location>
</feature>
<accession>X0YP13</accession>
<dbReference type="Gene3D" id="1.25.40.10">
    <property type="entry name" value="Tetratricopeptide repeat domain"/>
    <property type="match status" value="2"/>
</dbReference>
<dbReference type="InterPro" id="IPR011990">
    <property type="entry name" value="TPR-like_helical_dom_sf"/>
</dbReference>
<dbReference type="AlphaFoldDB" id="X0YP13"/>
<proteinExistence type="predicted"/>
<protein>
    <submittedName>
        <fullName evidence="3">Uncharacterized protein</fullName>
    </submittedName>
</protein>
<reference evidence="3" key="1">
    <citation type="journal article" date="2014" name="Front. Microbiol.">
        <title>High frequency of phylogenetically diverse reductive dehalogenase-homologous genes in deep subseafloor sedimentary metagenomes.</title>
        <authorList>
            <person name="Kawai M."/>
            <person name="Futagami T."/>
            <person name="Toyoda A."/>
            <person name="Takaki Y."/>
            <person name="Nishi S."/>
            <person name="Hori S."/>
            <person name="Arai W."/>
            <person name="Tsubouchi T."/>
            <person name="Morono Y."/>
            <person name="Uchiyama I."/>
            <person name="Ito T."/>
            <person name="Fujiyama A."/>
            <person name="Inagaki F."/>
            <person name="Takami H."/>
        </authorList>
    </citation>
    <scope>NUCLEOTIDE SEQUENCE</scope>
    <source>
        <strain evidence="3">Expedition CK06-06</strain>
    </source>
</reference>
<evidence type="ECO:0000313" key="3">
    <source>
        <dbReference type="EMBL" id="GAG50203.1"/>
    </source>
</evidence>
<organism evidence="3">
    <name type="scientific">marine sediment metagenome</name>
    <dbReference type="NCBI Taxonomy" id="412755"/>
    <lineage>
        <taxon>unclassified sequences</taxon>
        <taxon>metagenomes</taxon>
        <taxon>ecological metagenomes</taxon>
    </lineage>
</organism>
<dbReference type="Pfam" id="PF14559">
    <property type="entry name" value="TPR_19"/>
    <property type="match status" value="1"/>
</dbReference>
<evidence type="ECO:0000256" key="2">
    <source>
        <dbReference type="ARBA" id="ARBA00022803"/>
    </source>
</evidence>
<comment type="caution">
    <text evidence="3">The sequence shown here is derived from an EMBL/GenBank/DDBJ whole genome shotgun (WGS) entry which is preliminary data.</text>
</comment>
<dbReference type="PANTHER" id="PTHR44943:SF8">
    <property type="entry name" value="TPR REPEAT-CONTAINING PROTEIN MJ0263"/>
    <property type="match status" value="1"/>
</dbReference>
<dbReference type="PANTHER" id="PTHR44943">
    <property type="entry name" value="CELLULOSE SYNTHASE OPERON PROTEIN C"/>
    <property type="match status" value="1"/>
</dbReference>
<dbReference type="PROSITE" id="PS50005">
    <property type="entry name" value="TPR"/>
    <property type="match status" value="3"/>
</dbReference>
<dbReference type="EMBL" id="BARS01051954">
    <property type="protein sequence ID" value="GAG50203.1"/>
    <property type="molecule type" value="Genomic_DNA"/>
</dbReference>
<evidence type="ECO:0000256" key="1">
    <source>
        <dbReference type="ARBA" id="ARBA00022737"/>
    </source>
</evidence>
<keyword evidence="1" id="KW-0677">Repeat</keyword>